<dbReference type="GeneID" id="28822256"/>
<dbReference type="STRING" id="149040.A0A132B819"/>
<dbReference type="InterPro" id="IPR011990">
    <property type="entry name" value="TPR-like_helical_dom_sf"/>
</dbReference>
<sequence>MGHFHEATMALEQVQKSYLQLGIDDTVILRQLAIVYANQGRWAQAQALLTTVLNRTAYALDQVKDAVNQLLVINESLKRKYEGKLEAETIAKMERELQNMREECGERNILLLQVGMELGNIYHGQGKFSLAVDTMRKVAVGFQEQLGSDNLTTISAMQSLAGSLVMQGDLLEALETSVLVVARMGRLVGEYHRPFLQSELLVAKIQSYLGLSEKPLTIFKSVIERQTKALGSSHQDTLGSEGALARHYMDRQEHASALRIQEGVVQKSEISLGRHPFTFRSKKVLGQLLVNTGEIDGGMEMLSVAVKGSHEILGESHPETVSTRVALCSVLRMKGRFQEAEAMCTKSLETLEHKYGKGHPVTLAALSRLAEIRSDQDKQDKASELLRRAITISDSATGKDSLETVYLLSMLAKTTTNAEELQELRIRLSNSETRRIELSKKATVYDENQRAISLVSQRQWKEALDILNKLMPLSKTLFGPEDETTLTILGNVAVCHTGLGSLSWAKETIESILRTLEKNTANNSAAILNQKANLASVLMRMGKLEEARSLNESILTIMKTKYGETHPDTLRIINNLAAVNSKQDDTQQEAHALEYQLAQAMEKLAASRDTAI</sequence>
<dbReference type="RefSeq" id="XP_018062494.1">
    <property type="nucleotide sequence ID" value="XM_018212530.1"/>
</dbReference>
<gene>
    <name evidence="2" type="ORF">LY89DRAFT_659882</name>
</gene>
<feature type="non-terminal residue" evidence="2">
    <location>
        <position position="1"/>
    </location>
</feature>
<protein>
    <submittedName>
        <fullName evidence="2">TPR-like protein</fullName>
    </submittedName>
</protein>
<proteinExistence type="predicted"/>
<dbReference type="OrthoDB" id="5986190at2759"/>
<dbReference type="PANTHER" id="PTHR46082:SF6">
    <property type="entry name" value="AAA+ ATPASE DOMAIN-CONTAINING PROTEIN-RELATED"/>
    <property type="match status" value="1"/>
</dbReference>
<dbReference type="Gene3D" id="1.25.40.10">
    <property type="entry name" value="Tetratricopeptide repeat domain"/>
    <property type="match status" value="3"/>
</dbReference>
<dbReference type="Pfam" id="PF13424">
    <property type="entry name" value="TPR_12"/>
    <property type="match status" value="2"/>
</dbReference>
<dbReference type="KEGG" id="psco:LY89DRAFT_659882"/>
<dbReference type="InParanoid" id="A0A132B819"/>
<dbReference type="EMBL" id="KQ947437">
    <property type="protein sequence ID" value="KUJ08139.1"/>
    <property type="molecule type" value="Genomic_DNA"/>
</dbReference>
<evidence type="ECO:0000256" key="1">
    <source>
        <dbReference type="SAM" id="Coils"/>
    </source>
</evidence>
<keyword evidence="3" id="KW-1185">Reference proteome</keyword>
<dbReference type="InterPro" id="IPR019734">
    <property type="entry name" value="TPR_rpt"/>
</dbReference>
<dbReference type="AlphaFoldDB" id="A0A132B819"/>
<dbReference type="Proteomes" id="UP000070700">
    <property type="component" value="Unassembled WGS sequence"/>
</dbReference>
<keyword evidence="1" id="KW-0175">Coiled coil</keyword>
<reference evidence="2 3" key="1">
    <citation type="submission" date="2015-10" db="EMBL/GenBank/DDBJ databases">
        <title>Full genome of DAOMC 229536 Phialocephala scopiformis, a fungal endophyte of spruce producing the potent anti-insectan compound rugulosin.</title>
        <authorList>
            <consortium name="DOE Joint Genome Institute"/>
            <person name="Walker A.K."/>
            <person name="Frasz S.L."/>
            <person name="Seifert K.A."/>
            <person name="Miller J.D."/>
            <person name="Mondo S.J."/>
            <person name="Labutti K."/>
            <person name="Lipzen A."/>
            <person name="Dockter R."/>
            <person name="Kennedy M."/>
            <person name="Grigoriev I.V."/>
            <person name="Spatafora J.W."/>
        </authorList>
    </citation>
    <scope>NUCLEOTIDE SEQUENCE [LARGE SCALE GENOMIC DNA]</scope>
    <source>
        <strain evidence="2 3">CBS 120377</strain>
    </source>
</reference>
<dbReference type="PANTHER" id="PTHR46082">
    <property type="entry name" value="ATP/GTP-BINDING PROTEIN-RELATED"/>
    <property type="match status" value="1"/>
</dbReference>
<dbReference type="SUPFAM" id="SSF48452">
    <property type="entry name" value="TPR-like"/>
    <property type="match status" value="3"/>
</dbReference>
<evidence type="ECO:0000313" key="3">
    <source>
        <dbReference type="Proteomes" id="UP000070700"/>
    </source>
</evidence>
<dbReference type="Pfam" id="PF13176">
    <property type="entry name" value="TPR_7"/>
    <property type="match status" value="1"/>
</dbReference>
<dbReference type="InterPro" id="IPR053137">
    <property type="entry name" value="NLR-like"/>
</dbReference>
<organism evidence="2 3">
    <name type="scientific">Mollisia scopiformis</name>
    <name type="common">Conifer needle endophyte fungus</name>
    <name type="synonym">Phialocephala scopiformis</name>
    <dbReference type="NCBI Taxonomy" id="149040"/>
    <lineage>
        <taxon>Eukaryota</taxon>
        <taxon>Fungi</taxon>
        <taxon>Dikarya</taxon>
        <taxon>Ascomycota</taxon>
        <taxon>Pezizomycotina</taxon>
        <taxon>Leotiomycetes</taxon>
        <taxon>Helotiales</taxon>
        <taxon>Mollisiaceae</taxon>
        <taxon>Mollisia</taxon>
    </lineage>
</organism>
<name>A0A132B819_MOLSC</name>
<evidence type="ECO:0000313" key="2">
    <source>
        <dbReference type="EMBL" id="KUJ08139.1"/>
    </source>
</evidence>
<accession>A0A132B819</accession>
<feature type="coiled-coil region" evidence="1">
    <location>
        <begin position="60"/>
        <end position="110"/>
    </location>
</feature>